<keyword evidence="1" id="KW-0560">Oxidoreductase</keyword>
<accession>A0A9P5U0A4</accession>
<name>A0A9P5U0A4_9AGAR</name>
<dbReference type="InterPro" id="IPR002347">
    <property type="entry name" value="SDR_fam"/>
</dbReference>
<dbReference type="PANTHER" id="PTHR47534:SF3">
    <property type="entry name" value="ALCOHOL DEHYDROGENASE-LIKE C-TERMINAL DOMAIN-CONTAINING PROTEIN"/>
    <property type="match status" value="1"/>
</dbReference>
<keyword evidence="3" id="KW-1185">Reference proteome</keyword>
<protein>
    <recommendedName>
        <fullName evidence="4">NAD(P)-binding protein</fullName>
    </recommendedName>
</protein>
<dbReference type="SUPFAM" id="SSF51735">
    <property type="entry name" value="NAD(P)-binding Rossmann-fold domains"/>
    <property type="match status" value="1"/>
</dbReference>
<comment type="caution">
    <text evidence="2">The sequence shown here is derived from an EMBL/GenBank/DDBJ whole genome shotgun (WGS) entry which is preliminary data.</text>
</comment>
<dbReference type="GO" id="GO:0016491">
    <property type="term" value="F:oxidoreductase activity"/>
    <property type="evidence" value="ECO:0007669"/>
    <property type="project" value="UniProtKB-KW"/>
</dbReference>
<dbReference type="Proteomes" id="UP000772434">
    <property type="component" value="Unassembled WGS sequence"/>
</dbReference>
<dbReference type="OrthoDB" id="2898509at2759"/>
<gene>
    <name evidence="2" type="ORF">BDP27DRAFT_1142382</name>
</gene>
<dbReference type="Gene3D" id="3.40.50.720">
    <property type="entry name" value="NAD(P)-binding Rossmann-like Domain"/>
    <property type="match status" value="1"/>
</dbReference>
<organism evidence="2 3">
    <name type="scientific">Rhodocollybia butyracea</name>
    <dbReference type="NCBI Taxonomy" id="206335"/>
    <lineage>
        <taxon>Eukaryota</taxon>
        <taxon>Fungi</taxon>
        <taxon>Dikarya</taxon>
        <taxon>Basidiomycota</taxon>
        <taxon>Agaricomycotina</taxon>
        <taxon>Agaricomycetes</taxon>
        <taxon>Agaricomycetidae</taxon>
        <taxon>Agaricales</taxon>
        <taxon>Marasmiineae</taxon>
        <taxon>Omphalotaceae</taxon>
        <taxon>Rhodocollybia</taxon>
    </lineage>
</organism>
<reference evidence="2" key="1">
    <citation type="submission" date="2020-11" db="EMBL/GenBank/DDBJ databases">
        <authorList>
            <consortium name="DOE Joint Genome Institute"/>
            <person name="Ahrendt S."/>
            <person name="Riley R."/>
            <person name="Andreopoulos W."/>
            <person name="Labutti K."/>
            <person name="Pangilinan J."/>
            <person name="Ruiz-Duenas F.J."/>
            <person name="Barrasa J.M."/>
            <person name="Sanchez-Garcia M."/>
            <person name="Camarero S."/>
            <person name="Miyauchi S."/>
            <person name="Serrano A."/>
            <person name="Linde D."/>
            <person name="Babiker R."/>
            <person name="Drula E."/>
            <person name="Ayuso-Fernandez I."/>
            <person name="Pacheco R."/>
            <person name="Padilla G."/>
            <person name="Ferreira P."/>
            <person name="Barriuso J."/>
            <person name="Kellner H."/>
            <person name="Castanera R."/>
            <person name="Alfaro M."/>
            <person name="Ramirez L."/>
            <person name="Pisabarro A.G."/>
            <person name="Kuo A."/>
            <person name="Tritt A."/>
            <person name="Lipzen A."/>
            <person name="He G."/>
            <person name="Yan M."/>
            <person name="Ng V."/>
            <person name="Cullen D."/>
            <person name="Martin F."/>
            <person name="Rosso M.-N."/>
            <person name="Henrissat B."/>
            <person name="Hibbett D."/>
            <person name="Martinez A.T."/>
            <person name="Grigoriev I.V."/>
        </authorList>
    </citation>
    <scope>NUCLEOTIDE SEQUENCE</scope>
    <source>
        <strain evidence="2">AH 40177</strain>
    </source>
</reference>
<dbReference type="InterPro" id="IPR052228">
    <property type="entry name" value="Sec_Metab_Biosynth_Oxidored"/>
</dbReference>
<sequence length="305" mass="33533">MSPIEVIRASNAAISFPYTPVAVFVGGTSGIGRGIAEAFARHTKGNAHIILVGRNRAAAESIISGFPRPSISNGAVAPKHEFLSCDATLMRNVDQASKQLLALTPGGKINFLVMCPGFSSLAWDETEEGIDKKMALHYYTRWKFIQDFMPALVKAKEDGEDAKIFSTLTTKRTGPKIDLSDLGMKKTKPANTSIITTIYNDLMMDELTLRHPSLTFVHAYPGWVSTNIGSASPTPIIRVASKSVLGLLKPWMTSKEDVGEYLLHGLVHTAFQPGSWRLNEFGEQMVGKHQYAEDVEARRTLWEHT</sequence>
<feature type="non-terminal residue" evidence="2">
    <location>
        <position position="1"/>
    </location>
</feature>
<dbReference type="AlphaFoldDB" id="A0A9P5U0A4"/>
<evidence type="ECO:0008006" key="4">
    <source>
        <dbReference type="Google" id="ProtNLM"/>
    </source>
</evidence>
<dbReference type="Pfam" id="PF00106">
    <property type="entry name" value="adh_short"/>
    <property type="match status" value="1"/>
</dbReference>
<dbReference type="EMBL" id="JADNRY010000195">
    <property type="protein sequence ID" value="KAF9061636.1"/>
    <property type="molecule type" value="Genomic_DNA"/>
</dbReference>
<evidence type="ECO:0000313" key="2">
    <source>
        <dbReference type="EMBL" id="KAF9061636.1"/>
    </source>
</evidence>
<evidence type="ECO:0000313" key="3">
    <source>
        <dbReference type="Proteomes" id="UP000772434"/>
    </source>
</evidence>
<proteinExistence type="predicted"/>
<evidence type="ECO:0000256" key="1">
    <source>
        <dbReference type="ARBA" id="ARBA00023002"/>
    </source>
</evidence>
<dbReference type="PANTHER" id="PTHR47534">
    <property type="entry name" value="YALI0E05731P"/>
    <property type="match status" value="1"/>
</dbReference>
<dbReference type="InterPro" id="IPR036291">
    <property type="entry name" value="NAD(P)-bd_dom_sf"/>
</dbReference>